<proteinExistence type="predicted"/>
<dbReference type="Proteomes" id="UP000308921">
    <property type="component" value="Segment"/>
</dbReference>
<organism evidence="1 2">
    <name type="scientific">Pantoea phage vB_PagS_AAS21</name>
    <dbReference type="NCBI Taxonomy" id="2575261"/>
    <lineage>
        <taxon>Viruses</taxon>
        <taxon>Duplodnaviria</taxon>
        <taxon>Heunggongvirae</taxon>
        <taxon>Uroviricota</taxon>
        <taxon>Caudoviricetes</taxon>
        <taxon>Demerecviridae</taxon>
        <taxon>Keyvirus</taxon>
        <taxon>Keyvirus AAS21</taxon>
    </lineage>
</organism>
<dbReference type="EMBL" id="MK770119">
    <property type="protein sequence ID" value="QCW23938.1"/>
    <property type="molecule type" value="Genomic_DNA"/>
</dbReference>
<accession>A0A4Y5P1U3</accession>
<reference evidence="1 2" key="1">
    <citation type="submission" date="2019-04" db="EMBL/GenBank/DDBJ databases">
        <title>Complete genome sequence of Pantoea bacteriophage vB_PagS_AAS21.</title>
        <authorList>
            <person name="Truncaite L."/>
            <person name="Simoliuniene M."/>
            <person name="Zajanckauskaite A."/>
            <person name="Meskys R."/>
            <person name="Simoliunas E."/>
        </authorList>
    </citation>
    <scope>NUCLEOTIDE SEQUENCE [LARGE SCALE GENOMIC DNA]</scope>
</reference>
<evidence type="ECO:0000313" key="2">
    <source>
        <dbReference type="Proteomes" id="UP000308921"/>
    </source>
</evidence>
<name>A0A4Y5P1U3_9CAUD</name>
<gene>
    <name evidence="1" type="ORF">AAS21_gp200</name>
</gene>
<protein>
    <submittedName>
        <fullName evidence="1">Uncharacterized protein</fullName>
    </submittedName>
</protein>
<sequence>MIEFTHAKVYLLDYGNDAITVACLDALTKEYPNKCYVVDGDGLVVRMAEND</sequence>
<keyword evidence="2" id="KW-1185">Reference proteome</keyword>
<evidence type="ECO:0000313" key="1">
    <source>
        <dbReference type="EMBL" id="QCW23938.1"/>
    </source>
</evidence>